<dbReference type="Proteomes" id="UP001056120">
    <property type="component" value="Linkage Group LG21"/>
</dbReference>
<evidence type="ECO:0000313" key="2">
    <source>
        <dbReference type="Proteomes" id="UP001056120"/>
    </source>
</evidence>
<gene>
    <name evidence="1" type="ORF">L1987_61681</name>
</gene>
<name>A0ACB9C8A7_9ASTR</name>
<keyword evidence="2" id="KW-1185">Reference proteome</keyword>
<comment type="caution">
    <text evidence="1">The sequence shown here is derived from an EMBL/GenBank/DDBJ whole genome shotgun (WGS) entry which is preliminary data.</text>
</comment>
<evidence type="ECO:0000313" key="1">
    <source>
        <dbReference type="EMBL" id="KAI3730511.1"/>
    </source>
</evidence>
<protein>
    <submittedName>
        <fullName evidence="1">Uncharacterized protein</fullName>
    </submittedName>
</protein>
<organism evidence="1 2">
    <name type="scientific">Smallanthus sonchifolius</name>
    <dbReference type="NCBI Taxonomy" id="185202"/>
    <lineage>
        <taxon>Eukaryota</taxon>
        <taxon>Viridiplantae</taxon>
        <taxon>Streptophyta</taxon>
        <taxon>Embryophyta</taxon>
        <taxon>Tracheophyta</taxon>
        <taxon>Spermatophyta</taxon>
        <taxon>Magnoliopsida</taxon>
        <taxon>eudicotyledons</taxon>
        <taxon>Gunneridae</taxon>
        <taxon>Pentapetalae</taxon>
        <taxon>asterids</taxon>
        <taxon>campanulids</taxon>
        <taxon>Asterales</taxon>
        <taxon>Asteraceae</taxon>
        <taxon>Asteroideae</taxon>
        <taxon>Heliantheae alliance</taxon>
        <taxon>Millerieae</taxon>
        <taxon>Smallanthus</taxon>
    </lineage>
</organism>
<reference evidence="1 2" key="2">
    <citation type="journal article" date="2022" name="Mol. Ecol. Resour.">
        <title>The genomes of chicory, endive, great burdock and yacon provide insights into Asteraceae paleo-polyploidization history and plant inulin production.</title>
        <authorList>
            <person name="Fan W."/>
            <person name="Wang S."/>
            <person name="Wang H."/>
            <person name="Wang A."/>
            <person name="Jiang F."/>
            <person name="Liu H."/>
            <person name="Zhao H."/>
            <person name="Xu D."/>
            <person name="Zhang Y."/>
        </authorList>
    </citation>
    <scope>NUCLEOTIDE SEQUENCE [LARGE SCALE GENOMIC DNA]</scope>
    <source>
        <strain evidence="2">cv. Yunnan</strain>
        <tissue evidence="1">Leaves</tissue>
    </source>
</reference>
<sequence length="751" mass="85048">MLQPSVPEAPCRQFSLSDIKSATNNFSSNLIIGKGSFGNVYRATIATGTFVAVKRRDSDSKQGSEEFSTEVNLLSALRHTHIISLIGCCVDSDANEMILVYEHMKNGTLADHIYKRKGNSSFLSWEQRLNICIVLCGRRPLDFVVTGRRQERLVSWAQQCMREGVAHRIIDRGLRGRIADDGLQIFQEITLQCLQERPDKRPTMVEVVAKLEAAWKAQYTTYSSSSSEGDEFIKIYFGQVAYTSSSANSDADSLRRAFETESGKSDSVRQDPDSEASTTTVRRRQKSTSSFKYIGLDAPADLHSDQEAPETSNSLSEYDKLVKRMNPPSVVVDNESCEDATVIEVNGTSTLRVLLELLQVLTDFDLKITKSYRTNDGSWFMDVFYVIDHEGNKVTDEVKIQNIQKALLVYSSSTSPKGRKCDERPIPNGHTTIELIGNDRPGLISELTAILSDLQCNVVTAEIWTHNTRLAAVMHVSDKETKSAVIKPEKLSKIEKILLIVLQGGHDNREAMIRVSNGCTWIDRKLHQIMFADRYCELEPTLNDKRRHKVDVVSWNDNNYSGISIWCKHTPKVLFDTICTLTDLGYFVFHGSFYADGAEAYQMEFWIKHIDGSPFNTYAERQKVIQYLEAAIERRVSPGLKIEIRTKDRVGLLSDVTRIMRENSLNITRAEVATTGDKAVFSFYLDDNLGYPVYPEIIDYVRKEIGQNILQVKGNRKDSYQVVEKSFTRSSLKDVLKTFLSRMRFSFKLDL</sequence>
<proteinExistence type="predicted"/>
<reference evidence="2" key="1">
    <citation type="journal article" date="2022" name="Mol. Ecol. Resour.">
        <title>The genomes of chicory, endive, great burdock and yacon provide insights into Asteraceae palaeo-polyploidization history and plant inulin production.</title>
        <authorList>
            <person name="Fan W."/>
            <person name="Wang S."/>
            <person name="Wang H."/>
            <person name="Wang A."/>
            <person name="Jiang F."/>
            <person name="Liu H."/>
            <person name="Zhao H."/>
            <person name="Xu D."/>
            <person name="Zhang Y."/>
        </authorList>
    </citation>
    <scope>NUCLEOTIDE SEQUENCE [LARGE SCALE GENOMIC DNA]</scope>
    <source>
        <strain evidence="2">cv. Yunnan</strain>
    </source>
</reference>
<accession>A0ACB9C8A7</accession>
<dbReference type="EMBL" id="CM042038">
    <property type="protein sequence ID" value="KAI3730511.1"/>
    <property type="molecule type" value="Genomic_DNA"/>
</dbReference>